<dbReference type="PANTHER" id="PTHR42806">
    <property type="entry name" value="GLYCINE CLEAVAGE SYSTEM P-PROTEIN"/>
    <property type="match status" value="1"/>
</dbReference>
<dbReference type="GO" id="GO:0004375">
    <property type="term" value="F:glycine dehydrogenase (decarboxylating) activity"/>
    <property type="evidence" value="ECO:0007669"/>
    <property type="project" value="UniProtKB-EC"/>
</dbReference>
<dbReference type="NCBIfam" id="NF001696">
    <property type="entry name" value="PRK00451.1"/>
    <property type="match status" value="1"/>
</dbReference>
<feature type="domain" description="Glycine cleavage system P-protein N-terminal" evidence="2">
    <location>
        <begin position="10"/>
        <end position="425"/>
    </location>
</feature>
<dbReference type="AlphaFoldDB" id="M0PBN0"/>
<dbReference type="OrthoDB" id="17655at2157"/>
<comment type="caution">
    <text evidence="3">The sequence shown here is derived from an EMBL/GenBank/DDBJ whole genome shotgun (WGS) entry which is preliminary data.</text>
</comment>
<evidence type="ECO:0000313" key="4">
    <source>
        <dbReference type="Proteomes" id="UP000011575"/>
    </source>
</evidence>
<accession>M0PBN0</accession>
<dbReference type="InterPro" id="IPR015421">
    <property type="entry name" value="PyrdxlP-dep_Trfase_major"/>
</dbReference>
<dbReference type="SUPFAM" id="SSF53383">
    <property type="entry name" value="PLP-dependent transferases"/>
    <property type="match status" value="1"/>
</dbReference>
<dbReference type="Proteomes" id="UP000011575">
    <property type="component" value="Unassembled WGS sequence"/>
</dbReference>
<evidence type="ECO:0000259" key="2">
    <source>
        <dbReference type="Pfam" id="PF02347"/>
    </source>
</evidence>
<organism evidence="3 4">
    <name type="scientific">Halorubrum aidingense JCM 13560</name>
    <dbReference type="NCBI Taxonomy" id="1230454"/>
    <lineage>
        <taxon>Archaea</taxon>
        <taxon>Methanobacteriati</taxon>
        <taxon>Methanobacteriota</taxon>
        <taxon>Stenosarchaea group</taxon>
        <taxon>Halobacteria</taxon>
        <taxon>Halobacteriales</taxon>
        <taxon>Haloferacaceae</taxon>
        <taxon>Halorubrum</taxon>
    </lineage>
</organism>
<dbReference type="PATRIC" id="fig|1230454.4.peg.1516"/>
<reference evidence="3 4" key="1">
    <citation type="journal article" date="2014" name="PLoS Genet.">
        <title>Phylogenetically driven sequencing of extremely halophilic archaea reveals strategies for static and dynamic osmo-response.</title>
        <authorList>
            <person name="Becker E.A."/>
            <person name="Seitzer P.M."/>
            <person name="Tritt A."/>
            <person name="Larsen D."/>
            <person name="Krusor M."/>
            <person name="Yao A.I."/>
            <person name="Wu D."/>
            <person name="Madern D."/>
            <person name="Eisen J.A."/>
            <person name="Darling A.E."/>
            <person name="Facciotti M.T."/>
        </authorList>
    </citation>
    <scope>NUCLEOTIDE SEQUENCE [LARGE SCALE GENOMIC DNA]</scope>
    <source>
        <strain evidence="3 4">JCM 13560</strain>
    </source>
</reference>
<name>M0PBN0_9EURY</name>
<gene>
    <name evidence="3" type="ORF">C461_07494</name>
</gene>
<dbReference type="EMBL" id="AOJI01000022">
    <property type="protein sequence ID" value="EMA67552.1"/>
    <property type="molecule type" value="Genomic_DNA"/>
</dbReference>
<evidence type="ECO:0000313" key="3">
    <source>
        <dbReference type="EMBL" id="EMA67552.1"/>
    </source>
</evidence>
<sequence length="443" mass="47437">MSGRGRGTPYAPHTDAETAAMLDAVGVDDEAALFDIPSDVAFDGAFGIEPRTEREIREECSRIFGRNRDLVEFLGRGHYGHYVPSIVDHLSDRAEFLTSYTQYQPEISQGFLQALFEYQSMLVELTGLPIANCSMYDAATALGEAATLADRVRSTSGDAVLVPEHLREGKREVLANYCAGAGLTIETYPMDDGIADIDALGDRVGDDVVMVYAENPTVRGCIEERLAAIGDLASDVDALFALGSDVVSLSVLERPADVGADVVVGEAGVLGLPTAYGMGLGIFACREEYLRQVPGRLVGASEDARGDRAYTLTLQTREQHIRKERATSNICTNQAWVALRAAIHAATLGPSGLVDLANDCVREAADLADRIDELSGAVAPVHDRHHLREFVVRVDQPAPAIATDLEAAGFAVHVLDDHLLQVCVTDLNAGQVDGLVAAFGEVI</sequence>
<dbReference type="PANTHER" id="PTHR42806:SF1">
    <property type="entry name" value="GLYCINE DEHYDROGENASE (DECARBOXYLATING)"/>
    <property type="match status" value="1"/>
</dbReference>
<dbReference type="GO" id="GO:0009116">
    <property type="term" value="P:nucleoside metabolic process"/>
    <property type="evidence" value="ECO:0007669"/>
    <property type="project" value="InterPro"/>
</dbReference>
<dbReference type="InterPro" id="IPR049315">
    <property type="entry name" value="GDC-P_N"/>
</dbReference>
<dbReference type="Gene3D" id="3.90.1150.10">
    <property type="entry name" value="Aspartate Aminotransferase, domain 1"/>
    <property type="match status" value="1"/>
</dbReference>
<dbReference type="STRING" id="1230454.C461_07494"/>
<dbReference type="Gene3D" id="3.40.640.10">
    <property type="entry name" value="Type I PLP-dependent aspartate aminotransferase-like (Major domain)"/>
    <property type="match status" value="1"/>
</dbReference>
<dbReference type="InterPro" id="IPR015424">
    <property type="entry name" value="PyrdxlP-dep_Trfase"/>
</dbReference>
<protein>
    <submittedName>
        <fullName evidence="3">Glycine dehydrogenase subunit 1</fullName>
        <ecNumber evidence="3">1.4.4.2</ecNumber>
    </submittedName>
</protein>
<keyword evidence="1 3" id="KW-0560">Oxidoreductase</keyword>
<dbReference type="RefSeq" id="WP_008000014.1">
    <property type="nucleotide sequence ID" value="NZ_AOJI01000022.1"/>
</dbReference>
<dbReference type="InterPro" id="IPR015422">
    <property type="entry name" value="PyrdxlP-dep_Trfase_small"/>
</dbReference>
<evidence type="ECO:0000256" key="1">
    <source>
        <dbReference type="ARBA" id="ARBA00023002"/>
    </source>
</evidence>
<keyword evidence="4" id="KW-1185">Reference proteome</keyword>
<dbReference type="Pfam" id="PF02347">
    <property type="entry name" value="GDC-P"/>
    <property type="match status" value="1"/>
</dbReference>
<dbReference type="InterPro" id="IPR023010">
    <property type="entry name" value="GcvPA"/>
</dbReference>
<dbReference type="EC" id="1.4.4.2" evidence="3"/>
<proteinExistence type="predicted"/>